<evidence type="ECO:0000256" key="4">
    <source>
        <dbReference type="HAMAP-Rule" id="MF_00063"/>
    </source>
</evidence>
<dbReference type="PIRSF" id="PIRSF000857">
    <property type="entry name" value="PAPS_reductase"/>
    <property type="match status" value="1"/>
</dbReference>
<keyword evidence="8" id="KW-1185">Reference proteome</keyword>
<dbReference type="HAMAP" id="MF_00063">
    <property type="entry name" value="CysH"/>
    <property type="match status" value="1"/>
</dbReference>
<evidence type="ECO:0000313" key="8">
    <source>
        <dbReference type="Proteomes" id="UP001597296"/>
    </source>
</evidence>
<name>A0ABW5CD29_9PROT</name>
<accession>A0ABW5CD29</accession>
<feature type="domain" description="Phosphoadenosine phosphosulphate reductase" evidence="6">
    <location>
        <begin position="37"/>
        <end position="201"/>
    </location>
</feature>
<comment type="catalytic activity">
    <reaction evidence="4">
        <text>[thioredoxin]-disulfide + sulfite + AMP + 2 H(+) = adenosine 5'-phosphosulfate + [thioredoxin]-dithiol</text>
        <dbReference type="Rhea" id="RHEA:21976"/>
        <dbReference type="Rhea" id="RHEA-COMP:10698"/>
        <dbReference type="Rhea" id="RHEA-COMP:10700"/>
        <dbReference type="ChEBI" id="CHEBI:15378"/>
        <dbReference type="ChEBI" id="CHEBI:17359"/>
        <dbReference type="ChEBI" id="CHEBI:29950"/>
        <dbReference type="ChEBI" id="CHEBI:50058"/>
        <dbReference type="ChEBI" id="CHEBI:58243"/>
        <dbReference type="ChEBI" id="CHEBI:456215"/>
        <dbReference type="EC" id="1.8.4.10"/>
    </reaction>
</comment>
<feature type="binding site" evidence="4">
    <location>
        <position position="195"/>
    </location>
    <ligand>
        <name>[4Fe-4S] cluster</name>
        <dbReference type="ChEBI" id="CHEBI:49883"/>
    </ligand>
</feature>
<comment type="caution">
    <text evidence="7">The sequence shown here is derived from an EMBL/GenBank/DDBJ whole genome shotgun (WGS) entry which is preliminary data.</text>
</comment>
<evidence type="ECO:0000256" key="1">
    <source>
        <dbReference type="ARBA" id="ARBA00009732"/>
    </source>
</evidence>
<dbReference type="PANTHER" id="PTHR46509:SF1">
    <property type="entry name" value="PHOSPHOADENOSINE PHOSPHOSULFATE REDUCTASE"/>
    <property type="match status" value="1"/>
</dbReference>
<feature type="active site" description="Nucleophile; cysteine thiosulfonate intermediate" evidence="4">
    <location>
        <position position="221"/>
    </location>
</feature>
<sequence length="244" mass="25499">MTVPTSDDLALWPARWAGLDGAALIAAARTALPGRLAAIASFGTESAVLLDLIAQVDPALPVIVIDTGELFDETHAYIASLTAHLALTGVRIVRPDPAEIAAAADLWQSDPDRCCGLRKVAPLARASRGYAALIDGRRRAHGFGREAVAPAELRDGVLRLSPLVGLDDAGIAAAFAARALPRHPLERAGYRSIGCWPCTRPVAPGEPARAGRWPGAAKTECGIHLPSSPPAAPPARTEAHPDHE</sequence>
<evidence type="ECO:0000256" key="2">
    <source>
        <dbReference type="ARBA" id="ARBA00023002"/>
    </source>
</evidence>
<protein>
    <recommendedName>
        <fullName evidence="4">Adenosine 5'-phosphosulfate reductase</fullName>
        <shortName evidence="4">APS reductase</shortName>
        <ecNumber evidence="4">1.8.4.10</ecNumber>
    </recommendedName>
    <alternativeName>
        <fullName evidence="4">5'-adenylylsulfate reductase</fullName>
    </alternativeName>
    <alternativeName>
        <fullName evidence="4">Thioredoxin-dependent 5'-adenylylsulfate reductase</fullName>
    </alternativeName>
</protein>
<comment type="function">
    <text evidence="4">Catalyzes the formation of sulfite from adenosine 5'-phosphosulfate (APS) using thioredoxin as an electron donor.</text>
</comment>
<dbReference type="EC" id="1.8.4.10" evidence="4"/>
<proteinExistence type="inferred from homology"/>
<comment type="pathway">
    <text evidence="3 4">Sulfur metabolism; hydrogen sulfide biosynthesis; sulfite from sulfate.</text>
</comment>
<feature type="binding site" evidence="4">
    <location>
        <position position="198"/>
    </location>
    <ligand>
        <name>[4Fe-4S] cluster</name>
        <dbReference type="ChEBI" id="CHEBI:49883"/>
    </ligand>
</feature>
<reference evidence="8" key="1">
    <citation type="journal article" date="2019" name="Int. J. Syst. Evol. Microbiol.">
        <title>The Global Catalogue of Microorganisms (GCM) 10K type strain sequencing project: providing services to taxonomists for standard genome sequencing and annotation.</title>
        <authorList>
            <consortium name="The Broad Institute Genomics Platform"/>
            <consortium name="The Broad Institute Genome Sequencing Center for Infectious Disease"/>
            <person name="Wu L."/>
            <person name="Ma J."/>
        </authorList>
    </citation>
    <scope>NUCLEOTIDE SEQUENCE [LARGE SCALE GENOMIC DNA]</scope>
    <source>
        <strain evidence="8">KCTC 15012</strain>
    </source>
</reference>
<dbReference type="InterPro" id="IPR002500">
    <property type="entry name" value="PAPS_reduct_dom"/>
</dbReference>
<dbReference type="GO" id="GO:0004604">
    <property type="term" value="F:phosphoadenylyl-sulfate reductase (thioredoxin) activity"/>
    <property type="evidence" value="ECO:0007669"/>
    <property type="project" value="UniProtKB-EC"/>
</dbReference>
<dbReference type="InterPro" id="IPR014729">
    <property type="entry name" value="Rossmann-like_a/b/a_fold"/>
</dbReference>
<dbReference type="EMBL" id="JBHUIY010000014">
    <property type="protein sequence ID" value="MFD2233897.1"/>
    <property type="molecule type" value="Genomic_DNA"/>
</dbReference>
<keyword evidence="4" id="KW-0963">Cytoplasm</keyword>
<dbReference type="RefSeq" id="WP_377315796.1">
    <property type="nucleotide sequence ID" value="NZ_JBHUIY010000014.1"/>
</dbReference>
<dbReference type="Pfam" id="PF01507">
    <property type="entry name" value="PAPS_reduct"/>
    <property type="match status" value="1"/>
</dbReference>
<feature type="binding site" evidence="4">
    <location>
        <position position="114"/>
    </location>
    <ligand>
        <name>[4Fe-4S] cluster</name>
        <dbReference type="ChEBI" id="CHEBI:49883"/>
    </ligand>
</feature>
<keyword evidence="4" id="KW-0408">Iron</keyword>
<evidence type="ECO:0000256" key="5">
    <source>
        <dbReference type="SAM" id="MobiDB-lite"/>
    </source>
</evidence>
<evidence type="ECO:0000313" key="7">
    <source>
        <dbReference type="EMBL" id="MFD2233897.1"/>
    </source>
</evidence>
<keyword evidence="2 4" id="KW-0560">Oxidoreductase</keyword>
<feature type="binding site" evidence="4">
    <location>
        <position position="115"/>
    </location>
    <ligand>
        <name>[4Fe-4S] cluster</name>
        <dbReference type="ChEBI" id="CHEBI:49883"/>
    </ligand>
</feature>
<keyword evidence="4" id="KW-0479">Metal-binding</keyword>
<feature type="region of interest" description="Disordered" evidence="5">
    <location>
        <begin position="223"/>
        <end position="244"/>
    </location>
</feature>
<comment type="cofactor">
    <cofactor evidence="4">
        <name>[4Fe-4S] cluster</name>
        <dbReference type="ChEBI" id="CHEBI:49883"/>
    </cofactor>
    <text evidence="4">Binds 1 [4Fe-4S] cluster per subunit.</text>
</comment>
<dbReference type="Gene3D" id="3.40.50.620">
    <property type="entry name" value="HUPs"/>
    <property type="match status" value="1"/>
</dbReference>
<dbReference type="NCBIfam" id="NF002537">
    <property type="entry name" value="PRK02090.1"/>
    <property type="match status" value="1"/>
</dbReference>
<dbReference type="InterPro" id="IPR004511">
    <property type="entry name" value="PAPS/APS_Rdtase"/>
</dbReference>
<comment type="similarity">
    <text evidence="1 4">Belongs to the PAPS reductase family. CysH subfamily.</text>
</comment>
<dbReference type="Proteomes" id="UP001597296">
    <property type="component" value="Unassembled WGS sequence"/>
</dbReference>
<evidence type="ECO:0000256" key="3">
    <source>
        <dbReference type="ARBA" id="ARBA00024327"/>
    </source>
</evidence>
<dbReference type="SUPFAM" id="SSF52402">
    <property type="entry name" value="Adenine nucleotide alpha hydrolases-like"/>
    <property type="match status" value="1"/>
</dbReference>
<organism evidence="7 8">
    <name type="scientific">Phaeospirillum tilakii</name>
    <dbReference type="NCBI Taxonomy" id="741673"/>
    <lineage>
        <taxon>Bacteria</taxon>
        <taxon>Pseudomonadati</taxon>
        <taxon>Pseudomonadota</taxon>
        <taxon>Alphaproteobacteria</taxon>
        <taxon>Rhodospirillales</taxon>
        <taxon>Rhodospirillaceae</taxon>
        <taxon>Phaeospirillum</taxon>
    </lineage>
</organism>
<comment type="subcellular location">
    <subcellularLocation>
        <location evidence="4">Cytoplasm</location>
    </subcellularLocation>
</comment>
<dbReference type="PANTHER" id="PTHR46509">
    <property type="entry name" value="PHOSPHOADENOSINE PHOSPHOSULFATE REDUCTASE"/>
    <property type="match status" value="1"/>
</dbReference>
<evidence type="ECO:0000259" key="6">
    <source>
        <dbReference type="Pfam" id="PF01507"/>
    </source>
</evidence>
<keyword evidence="4" id="KW-0411">Iron-sulfur</keyword>
<gene>
    <name evidence="4" type="primary">cysH</name>
    <name evidence="7" type="ORF">ACFSNB_08770</name>
</gene>